<gene>
    <name evidence="1" type="ORF">L3X38_025872</name>
</gene>
<dbReference type="PANTHER" id="PTHR11439">
    <property type="entry name" value="GAG-POL-RELATED RETROTRANSPOSON"/>
    <property type="match status" value="1"/>
</dbReference>
<comment type="caution">
    <text evidence="1">The sequence shown here is derived from an EMBL/GenBank/DDBJ whole genome shotgun (WGS) entry which is preliminary data.</text>
</comment>
<evidence type="ECO:0000313" key="2">
    <source>
        <dbReference type="Proteomes" id="UP001054821"/>
    </source>
</evidence>
<dbReference type="EMBL" id="JAJFAZ020000004">
    <property type="protein sequence ID" value="KAI5335738.1"/>
    <property type="molecule type" value="Genomic_DNA"/>
</dbReference>
<evidence type="ECO:0000313" key="1">
    <source>
        <dbReference type="EMBL" id="KAI5335738.1"/>
    </source>
</evidence>
<sequence>MRNKSYASLVGSIMYAQVCTRPDLALCIIKMGRFQSNPGMQHWIAGKKILKYLQRTKAYMLIYRRTKNLELVGYADANLGKAEDD</sequence>
<reference evidence="1 2" key="1">
    <citation type="journal article" date="2022" name="G3 (Bethesda)">
        <title>Whole-genome sequence and methylome profiling of the almond [Prunus dulcis (Mill.) D.A. Webb] cultivar 'Nonpareil'.</title>
        <authorList>
            <person name="D'Amico-Willman K.M."/>
            <person name="Ouma W.Z."/>
            <person name="Meulia T."/>
            <person name="Sideli G.M."/>
            <person name="Gradziel T.M."/>
            <person name="Fresnedo-Ramirez J."/>
        </authorList>
    </citation>
    <scope>NUCLEOTIDE SEQUENCE [LARGE SCALE GENOMIC DNA]</scope>
    <source>
        <strain evidence="1">Clone GOH B32 T37-40</strain>
    </source>
</reference>
<dbReference type="AlphaFoldDB" id="A0AAD4Z8E6"/>
<proteinExistence type="predicted"/>
<dbReference type="Proteomes" id="UP001054821">
    <property type="component" value="Chromosome 4"/>
</dbReference>
<name>A0AAD4Z8E6_PRUDU</name>
<keyword evidence="2" id="KW-1185">Reference proteome</keyword>
<organism evidence="1 2">
    <name type="scientific">Prunus dulcis</name>
    <name type="common">Almond</name>
    <name type="synonym">Amygdalus dulcis</name>
    <dbReference type="NCBI Taxonomy" id="3755"/>
    <lineage>
        <taxon>Eukaryota</taxon>
        <taxon>Viridiplantae</taxon>
        <taxon>Streptophyta</taxon>
        <taxon>Embryophyta</taxon>
        <taxon>Tracheophyta</taxon>
        <taxon>Spermatophyta</taxon>
        <taxon>Magnoliopsida</taxon>
        <taxon>eudicotyledons</taxon>
        <taxon>Gunneridae</taxon>
        <taxon>Pentapetalae</taxon>
        <taxon>rosids</taxon>
        <taxon>fabids</taxon>
        <taxon>Rosales</taxon>
        <taxon>Rosaceae</taxon>
        <taxon>Amygdaloideae</taxon>
        <taxon>Amygdaleae</taxon>
        <taxon>Prunus</taxon>
    </lineage>
</organism>
<dbReference type="PANTHER" id="PTHR11439:SF467">
    <property type="entry name" value="INTEGRASE CATALYTIC DOMAIN-CONTAINING PROTEIN"/>
    <property type="match status" value="1"/>
</dbReference>
<protein>
    <recommendedName>
        <fullName evidence="3">Transposable element protein</fullName>
    </recommendedName>
</protein>
<accession>A0AAD4Z8E6</accession>
<evidence type="ECO:0008006" key="3">
    <source>
        <dbReference type="Google" id="ProtNLM"/>
    </source>
</evidence>